<reference evidence="2" key="1">
    <citation type="submission" date="2019-07" db="EMBL/GenBank/DDBJ databases">
        <authorList>
            <person name="Palmer J.M."/>
        </authorList>
    </citation>
    <scope>NUCLEOTIDE SEQUENCE</scope>
    <source>
        <strain evidence="2">PC9</strain>
    </source>
</reference>
<dbReference type="EMBL" id="JACETU010000001">
    <property type="protein sequence ID" value="KAF7439777.1"/>
    <property type="molecule type" value="Genomic_DNA"/>
</dbReference>
<dbReference type="AlphaFoldDB" id="A0A8H7DWB7"/>
<evidence type="ECO:0000313" key="3">
    <source>
        <dbReference type="Proteomes" id="UP000623687"/>
    </source>
</evidence>
<dbReference type="InterPro" id="IPR044861">
    <property type="entry name" value="IPNS-like_FE2OG_OXY"/>
</dbReference>
<name>A0A8H7DWB7_PLEOS</name>
<evidence type="ECO:0000313" key="2">
    <source>
        <dbReference type="EMBL" id="KAF7439777.1"/>
    </source>
</evidence>
<feature type="domain" description="Isopenicillin N synthase-like Fe(2+) 2OG dioxygenase" evidence="1">
    <location>
        <begin position="47"/>
        <end position="117"/>
    </location>
</feature>
<keyword evidence="3" id="KW-1185">Reference proteome</keyword>
<dbReference type="Gene3D" id="2.60.120.330">
    <property type="entry name" value="B-lactam Antibiotic, Isopenicillin N Synthase, Chain"/>
    <property type="match status" value="1"/>
</dbReference>
<dbReference type="SUPFAM" id="SSF51197">
    <property type="entry name" value="Clavaminate synthase-like"/>
    <property type="match status" value="1"/>
</dbReference>
<dbReference type="InterPro" id="IPR050231">
    <property type="entry name" value="Iron_ascorbate_oxido_reductase"/>
</dbReference>
<dbReference type="VEuPathDB" id="FungiDB:PC9H_000113"/>
<dbReference type="PANTHER" id="PTHR47990">
    <property type="entry name" value="2-OXOGLUTARATE (2OG) AND FE(II)-DEPENDENT OXYGENASE SUPERFAMILY PROTEIN-RELATED"/>
    <property type="match status" value="1"/>
</dbReference>
<sequence>MSFKPQENPLVHEIVCSMSRLQGLDIDGLYSHPREATEEELTKSVWLKGHADIGSITILYSQPIGGLQILSRDNQWRWIKHIDNALVVNAGDAIEFLSGGYYKATRHRVIQPPADQRSIPRLGVFYFSMANDDAKLNPLLESPVLQRIGTTKYFEEGEAPTMEQWRRNRTALYGKSQLKPSEKEVGVEEEVIHGTVVKHYN</sequence>
<dbReference type="Proteomes" id="UP000623687">
    <property type="component" value="Unassembled WGS sequence"/>
</dbReference>
<dbReference type="OrthoDB" id="406156at2759"/>
<protein>
    <recommendedName>
        <fullName evidence="1">Isopenicillin N synthase-like Fe(2+) 2OG dioxygenase domain-containing protein</fullName>
    </recommendedName>
</protein>
<accession>A0A8H7DWB7</accession>
<dbReference type="Pfam" id="PF03171">
    <property type="entry name" value="2OG-FeII_Oxy"/>
    <property type="match status" value="1"/>
</dbReference>
<proteinExistence type="predicted"/>
<dbReference type="RefSeq" id="XP_036635621.1">
    <property type="nucleotide sequence ID" value="XM_036769776.1"/>
</dbReference>
<evidence type="ECO:0000259" key="1">
    <source>
        <dbReference type="Pfam" id="PF03171"/>
    </source>
</evidence>
<comment type="caution">
    <text evidence="2">The sequence shown here is derived from an EMBL/GenBank/DDBJ whole genome shotgun (WGS) entry which is preliminary data.</text>
</comment>
<gene>
    <name evidence="2" type="ORF">PC9H_000113</name>
</gene>
<dbReference type="InterPro" id="IPR027443">
    <property type="entry name" value="IPNS-like_sf"/>
</dbReference>
<dbReference type="GeneID" id="59369954"/>
<dbReference type="PRINTS" id="PR00682">
    <property type="entry name" value="IPNSYNTHASE"/>
</dbReference>
<organism evidence="2 3">
    <name type="scientific">Pleurotus ostreatus</name>
    <name type="common">Oyster mushroom</name>
    <name type="synonym">White-rot fungus</name>
    <dbReference type="NCBI Taxonomy" id="5322"/>
    <lineage>
        <taxon>Eukaryota</taxon>
        <taxon>Fungi</taxon>
        <taxon>Dikarya</taxon>
        <taxon>Basidiomycota</taxon>
        <taxon>Agaricomycotina</taxon>
        <taxon>Agaricomycetes</taxon>
        <taxon>Agaricomycetidae</taxon>
        <taxon>Agaricales</taxon>
        <taxon>Pleurotineae</taxon>
        <taxon>Pleurotaceae</taxon>
        <taxon>Pleurotus</taxon>
    </lineage>
</organism>